<accession>A0A485L4F4</accession>
<evidence type="ECO:0000256" key="2">
    <source>
        <dbReference type="ARBA" id="ARBA00013064"/>
    </source>
</evidence>
<dbReference type="PANTHER" id="PTHR10159">
    <property type="entry name" value="DUAL SPECIFICITY PROTEIN PHOSPHATASE"/>
    <property type="match status" value="1"/>
</dbReference>
<reference evidence="9 10" key="1">
    <citation type="submission" date="2019-03" db="EMBL/GenBank/DDBJ databases">
        <authorList>
            <person name="Gaulin E."/>
            <person name="Dumas B."/>
        </authorList>
    </citation>
    <scope>NUCLEOTIDE SEQUENCE [LARGE SCALE GENOMIC DNA]</scope>
    <source>
        <strain evidence="9">CBS 568.67</strain>
    </source>
</reference>
<feature type="domain" description="Tyrosine specific protein phosphatases" evidence="6">
    <location>
        <begin position="251"/>
        <end position="311"/>
    </location>
</feature>
<dbReference type="InterPro" id="IPR000387">
    <property type="entry name" value="Tyr_Pase_dom"/>
</dbReference>
<evidence type="ECO:0000313" key="9">
    <source>
        <dbReference type="EMBL" id="VFT92225.1"/>
    </source>
</evidence>
<dbReference type="SUPFAM" id="SSF52799">
    <property type="entry name" value="(Phosphotyrosine protein) phosphatases II"/>
    <property type="match status" value="1"/>
</dbReference>
<feature type="domain" description="Rhodanese" evidence="7">
    <location>
        <begin position="33"/>
        <end position="155"/>
    </location>
</feature>
<dbReference type="InterPro" id="IPR029021">
    <property type="entry name" value="Prot-tyrosine_phosphatase-like"/>
</dbReference>
<dbReference type="PROSITE" id="PS50054">
    <property type="entry name" value="TYR_PHOSPHATASE_DUAL"/>
    <property type="match status" value="1"/>
</dbReference>
<keyword evidence="4" id="KW-0904">Protein phosphatase</keyword>
<evidence type="ECO:0000256" key="3">
    <source>
        <dbReference type="ARBA" id="ARBA00022801"/>
    </source>
</evidence>
<dbReference type="Proteomes" id="UP000332933">
    <property type="component" value="Unassembled WGS sequence"/>
</dbReference>
<evidence type="ECO:0000313" key="10">
    <source>
        <dbReference type="Proteomes" id="UP000332933"/>
    </source>
</evidence>
<dbReference type="GO" id="GO:0043409">
    <property type="term" value="P:negative regulation of MAPK cascade"/>
    <property type="evidence" value="ECO:0007669"/>
    <property type="project" value="TreeGrafter"/>
</dbReference>
<dbReference type="EMBL" id="CAADRA010005700">
    <property type="protein sequence ID" value="VFT92225.1"/>
    <property type="molecule type" value="Genomic_DNA"/>
</dbReference>
<keyword evidence="3" id="KW-0378">Hydrolase</keyword>
<evidence type="ECO:0000256" key="1">
    <source>
        <dbReference type="ARBA" id="ARBA00008601"/>
    </source>
</evidence>
<evidence type="ECO:0000256" key="4">
    <source>
        <dbReference type="ARBA" id="ARBA00022912"/>
    </source>
</evidence>
<dbReference type="InterPro" id="IPR001763">
    <property type="entry name" value="Rhodanese-like_dom"/>
</dbReference>
<dbReference type="Pfam" id="PF00782">
    <property type="entry name" value="DSPc"/>
    <property type="match status" value="1"/>
</dbReference>
<feature type="domain" description="Tyrosine-protein phosphatase" evidence="5">
    <location>
        <begin position="184"/>
        <end position="322"/>
    </location>
</feature>
<name>A0A485L4F4_9STRA</name>
<organism evidence="9 10">
    <name type="scientific">Aphanomyces stellatus</name>
    <dbReference type="NCBI Taxonomy" id="120398"/>
    <lineage>
        <taxon>Eukaryota</taxon>
        <taxon>Sar</taxon>
        <taxon>Stramenopiles</taxon>
        <taxon>Oomycota</taxon>
        <taxon>Saprolegniomycetes</taxon>
        <taxon>Saprolegniales</taxon>
        <taxon>Verrucalvaceae</taxon>
        <taxon>Aphanomyces</taxon>
    </lineage>
</organism>
<dbReference type="InterPro" id="IPR000340">
    <property type="entry name" value="Dual-sp_phosphatase_cat-dom"/>
</dbReference>
<evidence type="ECO:0000259" key="5">
    <source>
        <dbReference type="PROSITE" id="PS50054"/>
    </source>
</evidence>
<dbReference type="Pfam" id="PF00581">
    <property type="entry name" value="Rhodanese"/>
    <property type="match status" value="1"/>
</dbReference>
<comment type="similarity">
    <text evidence="1">Belongs to the protein-tyrosine phosphatase family. Non-receptor class dual specificity subfamily.</text>
</comment>
<reference evidence="8" key="2">
    <citation type="submission" date="2019-06" db="EMBL/GenBank/DDBJ databases">
        <title>Genomics analysis of Aphanomyces spp. identifies a new class of oomycete effector associated with host adaptation.</title>
        <authorList>
            <person name="Gaulin E."/>
        </authorList>
    </citation>
    <scope>NUCLEOTIDE SEQUENCE</scope>
    <source>
        <strain evidence="8">CBS 578.67</strain>
    </source>
</reference>
<dbReference type="InterPro" id="IPR036873">
    <property type="entry name" value="Rhodanese-like_dom_sf"/>
</dbReference>
<evidence type="ECO:0000259" key="6">
    <source>
        <dbReference type="PROSITE" id="PS50056"/>
    </source>
</evidence>
<dbReference type="EMBL" id="VJMH01005679">
    <property type="protein sequence ID" value="KAF0693558.1"/>
    <property type="molecule type" value="Genomic_DNA"/>
</dbReference>
<gene>
    <name evidence="9" type="primary">Aste57867_15423</name>
    <name evidence="8" type="ORF">As57867_015367</name>
    <name evidence="9" type="ORF">ASTE57867_15423</name>
</gene>
<keyword evidence="10" id="KW-1185">Reference proteome</keyword>
<protein>
    <recommendedName>
        <fullName evidence="2">protein-tyrosine-phosphatase</fullName>
        <ecNumber evidence="2">3.1.3.48</ecNumber>
    </recommendedName>
</protein>
<dbReference type="GO" id="GO:0004725">
    <property type="term" value="F:protein tyrosine phosphatase activity"/>
    <property type="evidence" value="ECO:0007669"/>
    <property type="project" value="UniProtKB-EC"/>
</dbReference>
<sequence length="385" mass="42509">MHSSTDLAGGSRLTQFQHVSPQWLFNRMQAADDGGRLTLIDTRGFKCYEHSHIWSFVNLPQPLTSPAGSPFESVNMTALVHPDDVVAPMNDAAKRVWSKRRLTDIVLYDHFGMYPQASWAFQLAVVLLHEGAATSVKLLRGGMQAFQRDYPFMIASRKDQQTRLSTAHDRPSPHALTSSMALVYPNDVVPGFLFLGTTHQATQPEILRKMGITHVLSVSDAPSALALPRITYMHVPTTRRLGDAFDPCYVFLKKARKAGGKVLVHCATGVSAAPTLAVLYVMRADKISLVDAYNDVLACRPAMHPTEPCMHMLVEAELYRFGVASVQSLDEMHALQRGDLHEAAPSGAPPPKLATQLSMLFRGRCNDQFVQTNMQHFFGDAAGVR</sequence>
<dbReference type="SUPFAM" id="SSF52821">
    <property type="entry name" value="Rhodanese/Cell cycle control phosphatase"/>
    <property type="match status" value="1"/>
</dbReference>
<dbReference type="CDD" id="cd14498">
    <property type="entry name" value="DSP"/>
    <property type="match status" value="1"/>
</dbReference>
<dbReference type="Gene3D" id="3.90.190.10">
    <property type="entry name" value="Protein tyrosine phosphatase superfamily"/>
    <property type="match status" value="1"/>
</dbReference>
<dbReference type="OrthoDB" id="10252009at2759"/>
<evidence type="ECO:0000313" key="8">
    <source>
        <dbReference type="EMBL" id="KAF0693558.1"/>
    </source>
</evidence>
<dbReference type="Gene3D" id="3.40.250.10">
    <property type="entry name" value="Rhodanese-like domain"/>
    <property type="match status" value="1"/>
</dbReference>
<evidence type="ECO:0000259" key="7">
    <source>
        <dbReference type="PROSITE" id="PS50206"/>
    </source>
</evidence>
<dbReference type="PROSITE" id="PS50056">
    <property type="entry name" value="TYR_PHOSPHATASE_2"/>
    <property type="match status" value="1"/>
</dbReference>
<dbReference type="AlphaFoldDB" id="A0A485L4F4"/>
<dbReference type="PANTHER" id="PTHR10159:SF519">
    <property type="entry name" value="DUAL SPECIFICITY PROTEIN PHOSPHATASE MPK3"/>
    <property type="match status" value="1"/>
</dbReference>
<dbReference type="PROSITE" id="PS50206">
    <property type="entry name" value="RHODANESE_3"/>
    <property type="match status" value="1"/>
</dbReference>
<dbReference type="InterPro" id="IPR020422">
    <property type="entry name" value="TYR_PHOSPHATASE_DUAL_dom"/>
</dbReference>
<dbReference type="GO" id="GO:0005737">
    <property type="term" value="C:cytoplasm"/>
    <property type="evidence" value="ECO:0007669"/>
    <property type="project" value="TreeGrafter"/>
</dbReference>
<dbReference type="EC" id="3.1.3.48" evidence="2"/>
<proteinExistence type="inferred from homology"/>
<dbReference type="SMART" id="SM00195">
    <property type="entry name" value="DSPc"/>
    <property type="match status" value="1"/>
</dbReference>